<dbReference type="AlphaFoldDB" id="I0L097"/>
<evidence type="ECO:0000313" key="3">
    <source>
        <dbReference type="Proteomes" id="UP000003448"/>
    </source>
</evidence>
<protein>
    <recommendedName>
        <fullName evidence="4">DUF72 domain-containing protein</fullName>
    </recommendedName>
</protein>
<dbReference type="PANTHER" id="PTHR30348">
    <property type="entry name" value="UNCHARACTERIZED PROTEIN YECE"/>
    <property type="match status" value="1"/>
</dbReference>
<dbReference type="InterPro" id="IPR036520">
    <property type="entry name" value="UPF0759_sf"/>
</dbReference>
<dbReference type="Proteomes" id="UP000003448">
    <property type="component" value="Unassembled WGS sequence"/>
</dbReference>
<organism evidence="2 3">
    <name type="scientific">Micromonospora lupini str. Lupac 08</name>
    <dbReference type="NCBI Taxonomy" id="1150864"/>
    <lineage>
        <taxon>Bacteria</taxon>
        <taxon>Bacillati</taxon>
        <taxon>Actinomycetota</taxon>
        <taxon>Actinomycetes</taxon>
        <taxon>Micromonosporales</taxon>
        <taxon>Micromonosporaceae</taxon>
        <taxon>Micromonospora</taxon>
    </lineage>
</organism>
<sequence>MGVIKVGTSSWADQTLLRSGWYPRSANTPAGRLAFYAGRFPLVEVDTSYYAVPVPETTHGWVDATPDDFTFDVKAFSLFTGHPTPVAALPRDLRPAAGPSRIRRRDLPEQAYDELWARFRAALDPIAAAGKLGAVLLQFPPWLARGAAAERRIVELAQRCRPWRVAVELRHGSWFDGAATATTLDLLRAHDLSLVCVDMPQGHPSSVPPILTRTSEPAIVRFHGHSDAWRDGDKQDKFRYAYDESELRDWAGRLAELAADVDDLHVLFNNCCAGQAQRDATRLAQVLAETMFAEPRAPAGPRRAADGATVAARAASTG</sequence>
<evidence type="ECO:0000313" key="2">
    <source>
        <dbReference type="EMBL" id="CCH17244.1"/>
    </source>
</evidence>
<evidence type="ECO:0000256" key="1">
    <source>
        <dbReference type="SAM" id="MobiDB-lite"/>
    </source>
</evidence>
<dbReference type="EMBL" id="CAIE01000017">
    <property type="protein sequence ID" value="CCH17244.1"/>
    <property type="molecule type" value="Genomic_DNA"/>
</dbReference>
<dbReference type="OrthoDB" id="9780310at2"/>
<dbReference type="eggNOG" id="COG1801">
    <property type="taxonomic scope" value="Bacteria"/>
</dbReference>
<evidence type="ECO:0008006" key="4">
    <source>
        <dbReference type="Google" id="ProtNLM"/>
    </source>
</evidence>
<reference evidence="3" key="1">
    <citation type="journal article" date="2012" name="J. Bacteriol.">
        <title>Genome Sequence of Micromonospora lupini Lupac 08, Isolated from Root Nodules of Lupinus angustifolius.</title>
        <authorList>
            <person name="Alonso-Vega P."/>
            <person name="Normand P."/>
            <person name="Bacigalupe R."/>
            <person name="Pujic P."/>
            <person name="Lajus A."/>
            <person name="Vallenet D."/>
            <person name="Carro L."/>
            <person name="Coll P."/>
            <person name="Trujillo M.E."/>
        </authorList>
    </citation>
    <scope>NUCLEOTIDE SEQUENCE [LARGE SCALE GENOMIC DNA]</scope>
    <source>
        <strain evidence="3">Lupac 08</strain>
    </source>
</reference>
<dbReference type="RefSeq" id="WP_007457764.1">
    <property type="nucleotide sequence ID" value="NZ_HF570108.1"/>
</dbReference>
<gene>
    <name evidence="2" type="ORF">MILUP08_42164</name>
</gene>
<dbReference type="Gene3D" id="3.20.20.410">
    <property type="entry name" value="Protein of unknown function UPF0759"/>
    <property type="match status" value="1"/>
</dbReference>
<proteinExistence type="predicted"/>
<dbReference type="SUPFAM" id="SSF117396">
    <property type="entry name" value="TM1631-like"/>
    <property type="match status" value="1"/>
</dbReference>
<feature type="region of interest" description="Disordered" evidence="1">
    <location>
        <begin position="297"/>
        <end position="318"/>
    </location>
</feature>
<dbReference type="InterPro" id="IPR002763">
    <property type="entry name" value="DUF72"/>
</dbReference>
<dbReference type="PANTHER" id="PTHR30348:SF13">
    <property type="entry name" value="UPF0759 PROTEIN YUNF"/>
    <property type="match status" value="1"/>
</dbReference>
<comment type="caution">
    <text evidence="2">The sequence shown here is derived from an EMBL/GenBank/DDBJ whole genome shotgun (WGS) entry which is preliminary data.</text>
</comment>
<name>I0L097_9ACTN</name>
<accession>I0L097</accession>
<keyword evidence="3" id="KW-1185">Reference proteome</keyword>
<dbReference type="Pfam" id="PF01904">
    <property type="entry name" value="DUF72"/>
    <property type="match status" value="1"/>
</dbReference>